<protein>
    <submittedName>
        <fullName evidence="2">Zinc ribbon domain-containing protein</fullName>
    </submittedName>
</protein>
<name>A0A7Y3T2T6_9HYPH</name>
<evidence type="ECO:0000313" key="3">
    <source>
        <dbReference type="Proteomes" id="UP000526233"/>
    </source>
</evidence>
<dbReference type="RefSeq" id="WP_171379694.1">
    <property type="nucleotide sequence ID" value="NZ_PKQI01000001.1"/>
</dbReference>
<evidence type="ECO:0000259" key="1">
    <source>
        <dbReference type="Pfam" id="PF13240"/>
    </source>
</evidence>
<accession>A0A7Y3T2T6</accession>
<dbReference type="Pfam" id="PF13240">
    <property type="entry name" value="Zn_Ribbon_1"/>
    <property type="match status" value="1"/>
</dbReference>
<proteinExistence type="predicted"/>
<sequence>MALIKCSECGREISDKAAACVGCGAPVQPTSSKADEPVSVKLNSDGSFLGTRSLLVNLAAKAILQNGWKLDGADEKSGIVSFTTGVTWGSWSGVSGTVFIDEIGEHRFNVIGSAKQNVRGAQLFAPNIGNEAQRKANKVIEIMRQLAQ</sequence>
<gene>
    <name evidence="2" type="ORF">EHE22_05810</name>
</gene>
<reference evidence="2 3" key="1">
    <citation type="submission" date="2018-11" db="EMBL/GenBank/DDBJ databases">
        <title>Genome sequencing and analysis.</title>
        <authorList>
            <person name="Huang Y.-T."/>
        </authorList>
    </citation>
    <scope>NUCLEOTIDE SEQUENCE [LARGE SCALE GENOMIC DNA]</scope>
    <source>
        <strain evidence="2 3">SHIN</strain>
    </source>
</reference>
<dbReference type="AlphaFoldDB" id="A0A7Y3T2T6"/>
<feature type="domain" description="Zinc-ribbon" evidence="1">
    <location>
        <begin position="5"/>
        <end position="27"/>
    </location>
</feature>
<dbReference type="InterPro" id="IPR026870">
    <property type="entry name" value="Zinc_ribbon_dom"/>
</dbReference>
<dbReference type="EMBL" id="PKQI01000001">
    <property type="protein sequence ID" value="NNV19944.1"/>
    <property type="molecule type" value="Genomic_DNA"/>
</dbReference>
<comment type="caution">
    <text evidence="2">The sequence shown here is derived from an EMBL/GenBank/DDBJ whole genome shotgun (WGS) entry which is preliminary data.</text>
</comment>
<evidence type="ECO:0000313" key="2">
    <source>
        <dbReference type="EMBL" id="NNV19944.1"/>
    </source>
</evidence>
<organism evidence="2 3">
    <name type="scientific">Brucella pseudogrignonensis</name>
    <dbReference type="NCBI Taxonomy" id="419475"/>
    <lineage>
        <taxon>Bacteria</taxon>
        <taxon>Pseudomonadati</taxon>
        <taxon>Pseudomonadota</taxon>
        <taxon>Alphaproteobacteria</taxon>
        <taxon>Hyphomicrobiales</taxon>
        <taxon>Brucellaceae</taxon>
        <taxon>Brucella/Ochrobactrum group</taxon>
        <taxon>Brucella</taxon>
    </lineage>
</organism>
<dbReference type="Proteomes" id="UP000526233">
    <property type="component" value="Unassembled WGS sequence"/>
</dbReference>